<name>A0ABP3U642_9GAMM</name>
<dbReference type="Proteomes" id="UP001501523">
    <property type="component" value="Unassembled WGS sequence"/>
</dbReference>
<evidence type="ECO:0000313" key="2">
    <source>
        <dbReference type="EMBL" id="GAA0724082.1"/>
    </source>
</evidence>
<proteinExistence type="predicted"/>
<accession>A0ABP3U642</accession>
<gene>
    <name evidence="2" type="ORF">GCM10009105_36570</name>
</gene>
<organism evidence="2 3">
    <name type="scientific">Dokdonella soli</name>
    <dbReference type="NCBI Taxonomy" id="529810"/>
    <lineage>
        <taxon>Bacteria</taxon>
        <taxon>Pseudomonadati</taxon>
        <taxon>Pseudomonadota</taxon>
        <taxon>Gammaproteobacteria</taxon>
        <taxon>Lysobacterales</taxon>
        <taxon>Rhodanobacteraceae</taxon>
        <taxon>Dokdonella</taxon>
    </lineage>
</organism>
<dbReference type="Pfam" id="PF18863">
    <property type="entry name" value="AbiJ_NTD4"/>
    <property type="match status" value="1"/>
</dbReference>
<sequence>MRFSQRLGLAPASKVAQRECMDDDLRSSLWSLLTLFYWDTYEPPYSDTFTRPAYVRRSNLQSLMFSLWLHFFKQPIDTIDVYWEQCHKRLRDLFFRAEWNEVYDFVEFVAEYGPERQKDTFIESCNSYLETENSAYRFVSGQITEITSEEEIAEVDSALANASAYAGTKAHLTAALALLSSRTNPDYRNSIKESISAVESLAKKLAKDDSGTLGSVLKALEKSKKLHPALKNAFSSLYGYTSDADGIRHALLDEPNLTKADARFMLICCSAFINYSIEAFNSE</sequence>
<reference evidence="3" key="1">
    <citation type="journal article" date="2019" name="Int. J. Syst. Evol. Microbiol.">
        <title>The Global Catalogue of Microorganisms (GCM) 10K type strain sequencing project: providing services to taxonomists for standard genome sequencing and annotation.</title>
        <authorList>
            <consortium name="The Broad Institute Genomics Platform"/>
            <consortium name="The Broad Institute Genome Sequencing Center for Infectious Disease"/>
            <person name="Wu L."/>
            <person name="Ma J."/>
        </authorList>
    </citation>
    <scope>NUCLEOTIDE SEQUENCE [LARGE SCALE GENOMIC DNA]</scope>
    <source>
        <strain evidence="3">JCM 15421</strain>
    </source>
</reference>
<feature type="domain" description="HEPN AbiJ-N-terminal" evidence="1">
    <location>
        <begin position="1"/>
        <end position="161"/>
    </location>
</feature>
<dbReference type="InterPro" id="IPR049503">
    <property type="entry name" value="AbiJ_NTD4"/>
</dbReference>
<keyword evidence="3" id="KW-1185">Reference proteome</keyword>
<evidence type="ECO:0000313" key="3">
    <source>
        <dbReference type="Proteomes" id="UP001501523"/>
    </source>
</evidence>
<comment type="caution">
    <text evidence="2">The sequence shown here is derived from an EMBL/GenBank/DDBJ whole genome shotgun (WGS) entry which is preliminary data.</text>
</comment>
<dbReference type="RefSeq" id="WP_343793895.1">
    <property type="nucleotide sequence ID" value="NZ_BAAAEU010000027.1"/>
</dbReference>
<dbReference type="EMBL" id="BAAAEU010000027">
    <property type="protein sequence ID" value="GAA0724082.1"/>
    <property type="molecule type" value="Genomic_DNA"/>
</dbReference>
<protein>
    <recommendedName>
        <fullName evidence="1">HEPN AbiJ-N-terminal domain-containing protein</fullName>
    </recommendedName>
</protein>
<evidence type="ECO:0000259" key="1">
    <source>
        <dbReference type="Pfam" id="PF18863"/>
    </source>
</evidence>